<dbReference type="Proteomes" id="UP001152797">
    <property type="component" value="Unassembled WGS sequence"/>
</dbReference>
<dbReference type="PANTHER" id="PTHR33050">
    <property type="entry name" value="REVERSE TRANSCRIPTASE DOMAIN-CONTAINING PROTEIN"/>
    <property type="match status" value="1"/>
</dbReference>
<evidence type="ECO:0000313" key="5">
    <source>
        <dbReference type="Proteomes" id="UP001152797"/>
    </source>
</evidence>
<gene>
    <name evidence="2" type="ORF">C1SCF055_LOCUS39645</name>
</gene>
<keyword evidence="5" id="KW-1185">Reference proteome</keyword>
<dbReference type="PANTHER" id="PTHR33050:SF7">
    <property type="entry name" value="RIBONUCLEASE H"/>
    <property type="match status" value="1"/>
</dbReference>
<dbReference type="EMBL" id="CAMXCT030006498">
    <property type="protein sequence ID" value="CAL4802083.1"/>
    <property type="molecule type" value="Genomic_DNA"/>
</dbReference>
<reference evidence="2" key="1">
    <citation type="submission" date="2022-10" db="EMBL/GenBank/DDBJ databases">
        <authorList>
            <person name="Chen Y."/>
            <person name="Dougan E. K."/>
            <person name="Chan C."/>
            <person name="Rhodes N."/>
            <person name="Thang M."/>
        </authorList>
    </citation>
    <scope>NUCLEOTIDE SEQUENCE</scope>
</reference>
<feature type="region of interest" description="Disordered" evidence="1">
    <location>
        <begin position="1638"/>
        <end position="1661"/>
    </location>
</feature>
<dbReference type="Pfam" id="PF05345">
    <property type="entry name" value="He_PIG"/>
    <property type="match status" value="1"/>
</dbReference>
<evidence type="ECO:0000313" key="2">
    <source>
        <dbReference type="EMBL" id="CAI4014771.1"/>
    </source>
</evidence>
<accession>A0A9P1GI36</accession>
<dbReference type="InterPro" id="IPR029063">
    <property type="entry name" value="SAM-dependent_MTases_sf"/>
</dbReference>
<name>A0A9P1GI36_9DINO</name>
<dbReference type="InterPro" id="IPR052055">
    <property type="entry name" value="Hepadnavirus_pol/RT"/>
</dbReference>
<evidence type="ECO:0000313" key="4">
    <source>
        <dbReference type="EMBL" id="CAL4802083.1"/>
    </source>
</evidence>
<dbReference type="EMBL" id="CAMXCT020006498">
    <property type="protein sequence ID" value="CAL1168146.1"/>
    <property type="molecule type" value="Genomic_DNA"/>
</dbReference>
<feature type="region of interest" description="Disordered" evidence="1">
    <location>
        <begin position="321"/>
        <end position="366"/>
    </location>
</feature>
<feature type="compositionally biased region" description="Low complexity" evidence="1">
    <location>
        <begin position="102"/>
        <end position="118"/>
    </location>
</feature>
<dbReference type="InterPro" id="IPR013783">
    <property type="entry name" value="Ig-like_fold"/>
</dbReference>
<protein>
    <submittedName>
        <fullName evidence="4">Halomucin</fullName>
    </submittedName>
</protein>
<sequence length="1907" mass="211248">MVLSLTPLSLADIARDAAAGGPIIEYLELRGIKTPATLALLSKDESSLEQTLIQPLMQGWSKPDGGMLTIPENEKPIAKAILLHMWLLAKQSWEATHAAMQPKPAAPSTTAASNSATATEDKVPKNLAPGQWSALLQDYQSQQIGGQDRVFPVQELIGAESVIARVLHEHETSKSYTPVLLGELVTIRTFQANGEPNPLAKRERSVTKLTLTGEQLVAAPEEPWQPRSVLAILDGLASIRWCFILCKMGPEQAVHSFFDWLVRLVRSRPAKTDQLAQFWMSVSWKLALEMRGGRTFSESTTAIMRDYDSFTECMNREPTNIIKKASTNATAKPEPPKGQGKGNTKSGKGTRAPTYTRQTKPWSWGPYERADKASVSWQSSSKQEDKQGQTFQKINKKVILLSCFDGIGTAALALDGLVESIDLYIAWEVDDDCNAVLKERHPTAVNRGDFLKDDPKEVADLVRRHDPTGEMLVVFASAPPCPDFSRIKTDPPGSAGAEGQKFTAYCSFAREIEAGLPNRRVGYITENVVMNKGEADFFSNRLDCEPVVLDAQDHGLINRPRLHYDGKMQEAAELDLQGFRLHQDVEAHTKRVPCLTTPAPTESGRAPPKKLKGRVDPAQEAKEQLHQLPKGYTKVSSVPERARHRMLANGWHLGSARLIMMLVLQAMTGTLAATPAPAPHNTALQQMMVIIRPMQPMLGPGKWPRDEVCVAQASSMWEHWELAKHASHPIQKAPSLEPGLQQCIDLHRLIGGSLPRMRTEIVNEIEQMAMDRQDETSDWWDSLPPHVAQVYWDKEHSQIAQIPLLLDLLEQVRMPGLAELAEDLQQGFAVTGKIHGGAGWMPRADGRYEHPVSQDSFMRNNRHYTLAKLRSNRTDPQWTVMLKELETELEKGRMSGPYEAPDWWPVKTTTIGNKPLQPLLKQDICASFCFSVQQTDKDLNGAYRQFPVRNPEDCYCVLMTPHGPILLKHHALTFGAVSSVWNFNRAADSITFLSRRLLATAVGHYVDDFIGVEPATPVSSGYEEFTRLARVLGLRMKERNALPPASSQKVLGISLTIDDDMVTLSPHPDRCNKARATIKAALDDNLLQSEAAHRLAGKLVFLTSTLFGQLGKAALQPLYARAHGLSNDDHGDQLNGPLRSALLTLANLLTEVQPRVIPRQMQHPTTVVYSDAFFVLNGQTLSPGSEQIPKQWHKTKCHTYENGWGYVIYFDGVTYYSAGTIPPWLIKRFCTRKAYIYFLEIVAQFLAFLACRALPSKMLMSFIDNASGFFALRKGYCKDPAICNLIALVWRVVAQHGWHLHLEWVQSEFNISDQVSRQNFSEMELIKASWINTETDQLFKILFRAASDITYAHGQALHDVMNTGPPSLQTPHTGRWVTWRSVGKKGTIVTVQMEVADDCTTRSLACPRSEIRLIRLDFMLSVMEKVAIEITGGTTDRTSRLNLKKAMERFGEVVGCHMGQRGVDKPVVRYASGEVAQGAYQALRKGEIVLDGMILEGDWKPDRGRPPPEPMKPRENVMEMHACSRAKPQSQSRSAPPQCVQPYPPCTVKNTFLNVPEENVSSDEELYTPFERCNMSAPPVLQDPAYVRTDSSAACDYFMRLGGPCSHIVQVSFPEAGQQAMGVAQGQSSKEVEVEKNPSCLDDLEPRPGVQPMKSKGSAGHPDTCKECTFYFFSAAGCRNGADCCFCHEFHPRKNSKKNRRIMRTLQTRESHDDGKEGKEVLKDACKDIEELPPSKPEAKVQEKTELKAEDSKGAVVEAQQQLSVGGDGMLRVTYNSEDSEDSSAPVALTLMAGLRTCLRPKVTYASPEGQRCLEPTLAFVVQPALPSGLTLDAKTGIISGTPENISSKAGVHIVTVKVPAQGYGGIALGDVPLTSCKLFVTVRPLQNFTMMKLAGSEVVLVSASDQ</sequence>
<dbReference type="Gene3D" id="3.40.50.150">
    <property type="entry name" value="Vaccinia Virus protein VP39"/>
    <property type="match status" value="1"/>
</dbReference>
<dbReference type="Gene3D" id="2.60.40.10">
    <property type="entry name" value="Immunoglobulins"/>
    <property type="match status" value="1"/>
</dbReference>
<dbReference type="OrthoDB" id="641149at2759"/>
<dbReference type="EMBL" id="CAMXCT010006498">
    <property type="protein sequence ID" value="CAI4014771.1"/>
    <property type="molecule type" value="Genomic_DNA"/>
</dbReference>
<dbReference type="SUPFAM" id="SSF53335">
    <property type="entry name" value="S-adenosyl-L-methionine-dependent methyltransferases"/>
    <property type="match status" value="1"/>
</dbReference>
<feature type="region of interest" description="Disordered" evidence="1">
    <location>
        <begin position="98"/>
        <end position="124"/>
    </location>
</feature>
<proteinExistence type="predicted"/>
<feature type="compositionally biased region" description="Polar residues" evidence="1">
    <location>
        <begin position="342"/>
        <end position="361"/>
    </location>
</feature>
<comment type="caution">
    <text evidence="2">The sequence shown here is derived from an EMBL/GenBank/DDBJ whole genome shotgun (WGS) entry which is preliminary data.</text>
</comment>
<reference evidence="3" key="2">
    <citation type="submission" date="2024-04" db="EMBL/GenBank/DDBJ databases">
        <authorList>
            <person name="Chen Y."/>
            <person name="Shah S."/>
            <person name="Dougan E. K."/>
            <person name="Thang M."/>
            <person name="Chan C."/>
        </authorList>
    </citation>
    <scope>NUCLEOTIDE SEQUENCE [LARGE SCALE GENOMIC DNA]</scope>
</reference>
<organism evidence="2">
    <name type="scientific">Cladocopium goreaui</name>
    <dbReference type="NCBI Taxonomy" id="2562237"/>
    <lineage>
        <taxon>Eukaryota</taxon>
        <taxon>Sar</taxon>
        <taxon>Alveolata</taxon>
        <taxon>Dinophyceae</taxon>
        <taxon>Suessiales</taxon>
        <taxon>Symbiodiniaceae</taxon>
        <taxon>Cladocopium</taxon>
    </lineage>
</organism>
<feature type="region of interest" description="Disordered" evidence="1">
    <location>
        <begin position="594"/>
        <end position="614"/>
    </location>
</feature>
<evidence type="ECO:0000256" key="1">
    <source>
        <dbReference type="SAM" id="MobiDB-lite"/>
    </source>
</evidence>
<evidence type="ECO:0000313" key="3">
    <source>
        <dbReference type="EMBL" id="CAL1168146.1"/>
    </source>
</evidence>